<organism evidence="10 11">
    <name type="scientific">Amycolatopsis samaneae</name>
    <dbReference type="NCBI Taxonomy" id="664691"/>
    <lineage>
        <taxon>Bacteria</taxon>
        <taxon>Bacillati</taxon>
        <taxon>Actinomycetota</taxon>
        <taxon>Actinomycetes</taxon>
        <taxon>Pseudonocardiales</taxon>
        <taxon>Pseudonocardiaceae</taxon>
        <taxon>Amycolatopsis</taxon>
    </lineage>
</organism>
<dbReference type="PANTHER" id="PTHR30353">
    <property type="entry name" value="INNER MEMBRANE PROTEIN DEDA-RELATED"/>
    <property type="match status" value="1"/>
</dbReference>
<feature type="compositionally biased region" description="Low complexity" evidence="8">
    <location>
        <begin position="219"/>
        <end position="231"/>
    </location>
</feature>
<dbReference type="InterPro" id="IPR032818">
    <property type="entry name" value="DedA-like"/>
</dbReference>
<feature type="domain" description="VTT" evidence="9">
    <location>
        <begin position="52"/>
        <end position="176"/>
    </location>
</feature>
<keyword evidence="4 7" id="KW-0812">Transmembrane</keyword>
<dbReference type="PANTHER" id="PTHR30353:SF15">
    <property type="entry name" value="INNER MEMBRANE PROTEIN YABI"/>
    <property type="match status" value="1"/>
</dbReference>
<reference evidence="11" key="1">
    <citation type="journal article" date="2019" name="Int. J. Syst. Evol. Microbiol.">
        <title>The Global Catalogue of Microorganisms (GCM) 10K type strain sequencing project: providing services to taxonomists for standard genome sequencing and annotation.</title>
        <authorList>
            <consortium name="The Broad Institute Genomics Platform"/>
            <consortium name="The Broad Institute Genome Sequencing Center for Infectious Disease"/>
            <person name="Wu L."/>
            <person name="Ma J."/>
        </authorList>
    </citation>
    <scope>NUCLEOTIDE SEQUENCE [LARGE SCALE GENOMIC DNA]</scope>
    <source>
        <strain evidence="11">CGMCC 4.7643</strain>
    </source>
</reference>
<keyword evidence="11" id="KW-1185">Reference proteome</keyword>
<evidence type="ECO:0000256" key="7">
    <source>
        <dbReference type="RuleBase" id="RU367016"/>
    </source>
</evidence>
<evidence type="ECO:0000256" key="1">
    <source>
        <dbReference type="ARBA" id="ARBA00004651"/>
    </source>
</evidence>
<comment type="caution">
    <text evidence="10">The sequence shown here is derived from an EMBL/GenBank/DDBJ whole genome shotgun (WGS) entry which is preliminary data.</text>
</comment>
<comment type="similarity">
    <text evidence="2 7">Belongs to the DedA family.</text>
</comment>
<evidence type="ECO:0000256" key="6">
    <source>
        <dbReference type="ARBA" id="ARBA00023136"/>
    </source>
</evidence>
<feature type="transmembrane region" description="Helical" evidence="7">
    <location>
        <begin position="156"/>
        <end position="177"/>
    </location>
</feature>
<dbReference type="RefSeq" id="WP_378214307.1">
    <property type="nucleotide sequence ID" value="NZ_BAABHG010000009.1"/>
</dbReference>
<evidence type="ECO:0000256" key="4">
    <source>
        <dbReference type="ARBA" id="ARBA00022692"/>
    </source>
</evidence>
<gene>
    <name evidence="10" type="ORF">ACFSYJ_17430</name>
</gene>
<evidence type="ECO:0000256" key="8">
    <source>
        <dbReference type="SAM" id="MobiDB-lite"/>
    </source>
</evidence>
<evidence type="ECO:0000313" key="11">
    <source>
        <dbReference type="Proteomes" id="UP001597419"/>
    </source>
</evidence>
<evidence type="ECO:0000256" key="2">
    <source>
        <dbReference type="ARBA" id="ARBA00010792"/>
    </source>
</evidence>
<dbReference type="InterPro" id="IPR032816">
    <property type="entry name" value="VTT_dom"/>
</dbReference>
<dbReference type="Proteomes" id="UP001597419">
    <property type="component" value="Unassembled WGS sequence"/>
</dbReference>
<proteinExistence type="inferred from homology"/>
<comment type="subcellular location">
    <subcellularLocation>
        <location evidence="1 7">Cell membrane</location>
        <topology evidence="1 7">Multi-pass membrane protein</topology>
    </subcellularLocation>
</comment>
<feature type="transmembrane region" description="Helical" evidence="7">
    <location>
        <begin position="189"/>
        <end position="207"/>
    </location>
</feature>
<feature type="region of interest" description="Disordered" evidence="8">
    <location>
        <begin position="215"/>
        <end position="258"/>
    </location>
</feature>
<feature type="transmembrane region" description="Helical" evidence="7">
    <location>
        <begin position="33"/>
        <end position="51"/>
    </location>
</feature>
<evidence type="ECO:0000313" key="10">
    <source>
        <dbReference type="EMBL" id="MFD2460394.1"/>
    </source>
</evidence>
<dbReference type="Pfam" id="PF09335">
    <property type="entry name" value="VTT_dom"/>
    <property type="match status" value="1"/>
</dbReference>
<protein>
    <submittedName>
        <fullName evidence="10">DedA family protein</fullName>
    </submittedName>
</protein>
<sequence>MRHPAATWSDQDGRVDLLAQLTELLRGALGSPWLWVLVFAVSALDALLPFMPSEATVITVAVLIGPDPGRLAALALVAAAGAWAGDCLGYVVGRAAGPHVIARLQRGPSGRRRYTWARVQVRRHGVLLIMAARYLPGGRVASALANGSLGYPFARFAALDAAGAVLWAIYSALIGAVGGTTFADEPAKGLLLSFGIGLGLVAAIEGGRRLRLRARRPAHAPARSGASGRAAEVSEVDGPDPGDSGDGALAGYRCDREP</sequence>
<evidence type="ECO:0000256" key="5">
    <source>
        <dbReference type="ARBA" id="ARBA00022989"/>
    </source>
</evidence>
<dbReference type="EMBL" id="JBHUKU010000008">
    <property type="protein sequence ID" value="MFD2460394.1"/>
    <property type="molecule type" value="Genomic_DNA"/>
</dbReference>
<keyword evidence="3 7" id="KW-1003">Cell membrane</keyword>
<accession>A0ABW5GHS2</accession>
<keyword evidence="5 7" id="KW-1133">Transmembrane helix</keyword>
<keyword evidence="6 7" id="KW-0472">Membrane</keyword>
<name>A0ABW5GHS2_9PSEU</name>
<feature type="transmembrane region" description="Helical" evidence="7">
    <location>
        <begin position="71"/>
        <end position="93"/>
    </location>
</feature>
<evidence type="ECO:0000259" key="9">
    <source>
        <dbReference type="Pfam" id="PF09335"/>
    </source>
</evidence>
<evidence type="ECO:0000256" key="3">
    <source>
        <dbReference type="ARBA" id="ARBA00022475"/>
    </source>
</evidence>